<gene>
    <name evidence="2" type="ORF">ACFQ4H_13565</name>
</gene>
<dbReference type="EMBL" id="JBHTMP010000017">
    <property type="protein sequence ID" value="MFD1322123.1"/>
    <property type="molecule type" value="Genomic_DNA"/>
</dbReference>
<accession>A0ABW3YEI0</accession>
<sequence>MAALDSGCTPDREVLRDAVRTLLSELARRAPGRSVEVRVPPYGAVQCVAGPRHTRGTPPNVVELDPVTWLRLASGRLGWLEAVAQGSVRVSGTRADLSDYLPLQISDR</sequence>
<evidence type="ECO:0000313" key="3">
    <source>
        <dbReference type="Proteomes" id="UP001597260"/>
    </source>
</evidence>
<dbReference type="InterPro" id="IPR036527">
    <property type="entry name" value="SCP2_sterol-bd_dom_sf"/>
</dbReference>
<dbReference type="Proteomes" id="UP001597260">
    <property type="component" value="Unassembled WGS sequence"/>
</dbReference>
<feature type="domain" description="Bacterial SCP orthologue" evidence="1">
    <location>
        <begin position="11"/>
        <end position="103"/>
    </location>
</feature>
<evidence type="ECO:0000313" key="2">
    <source>
        <dbReference type="EMBL" id="MFD1322123.1"/>
    </source>
</evidence>
<evidence type="ECO:0000259" key="1">
    <source>
        <dbReference type="Pfam" id="PF17844"/>
    </source>
</evidence>
<dbReference type="Gene3D" id="3.30.1050.40">
    <property type="match status" value="1"/>
</dbReference>
<dbReference type="InterPro" id="IPR041629">
    <property type="entry name" value="SCP_3"/>
</dbReference>
<protein>
    <submittedName>
        <fullName evidence="2">Sterol carrier family protein</fullName>
    </submittedName>
</protein>
<dbReference type="SUPFAM" id="SSF55718">
    <property type="entry name" value="SCP-like"/>
    <property type="match status" value="1"/>
</dbReference>
<proteinExistence type="predicted"/>
<dbReference type="Pfam" id="PF17844">
    <property type="entry name" value="SCP_3"/>
    <property type="match status" value="1"/>
</dbReference>
<keyword evidence="3" id="KW-1185">Reference proteome</keyword>
<dbReference type="RefSeq" id="WP_377570760.1">
    <property type="nucleotide sequence ID" value="NZ_JBHTMP010000017.1"/>
</dbReference>
<name>A0ABW3YEI0_9ACTN</name>
<reference evidence="3" key="1">
    <citation type="journal article" date="2019" name="Int. J. Syst. Evol. Microbiol.">
        <title>The Global Catalogue of Microorganisms (GCM) 10K type strain sequencing project: providing services to taxonomists for standard genome sequencing and annotation.</title>
        <authorList>
            <consortium name="The Broad Institute Genomics Platform"/>
            <consortium name="The Broad Institute Genome Sequencing Center for Infectious Disease"/>
            <person name="Wu L."/>
            <person name="Ma J."/>
        </authorList>
    </citation>
    <scope>NUCLEOTIDE SEQUENCE [LARGE SCALE GENOMIC DNA]</scope>
    <source>
        <strain evidence="3">JCM 31037</strain>
    </source>
</reference>
<comment type="caution">
    <text evidence="2">The sequence shown here is derived from an EMBL/GenBank/DDBJ whole genome shotgun (WGS) entry which is preliminary data.</text>
</comment>
<organism evidence="2 3">
    <name type="scientific">Micromonospora sonneratiae</name>
    <dbReference type="NCBI Taxonomy" id="1184706"/>
    <lineage>
        <taxon>Bacteria</taxon>
        <taxon>Bacillati</taxon>
        <taxon>Actinomycetota</taxon>
        <taxon>Actinomycetes</taxon>
        <taxon>Micromonosporales</taxon>
        <taxon>Micromonosporaceae</taxon>
        <taxon>Micromonospora</taxon>
    </lineage>
</organism>